<dbReference type="InterPro" id="IPR001991">
    <property type="entry name" value="Na-dicarboxylate_symporter"/>
</dbReference>
<organism evidence="9 10">
    <name type="scientific">Blastopirellula marina DSM 3645</name>
    <dbReference type="NCBI Taxonomy" id="314230"/>
    <lineage>
        <taxon>Bacteria</taxon>
        <taxon>Pseudomonadati</taxon>
        <taxon>Planctomycetota</taxon>
        <taxon>Planctomycetia</taxon>
        <taxon>Pirellulales</taxon>
        <taxon>Pirellulaceae</taxon>
        <taxon>Blastopirellula</taxon>
    </lineage>
</organism>
<feature type="transmembrane region" description="Helical" evidence="8">
    <location>
        <begin position="175"/>
        <end position="201"/>
    </location>
</feature>
<dbReference type="PANTHER" id="PTHR11958">
    <property type="entry name" value="SODIUM/DICARBOXYLATE SYMPORTER-RELATED"/>
    <property type="match status" value="1"/>
</dbReference>
<dbReference type="PANTHER" id="PTHR11958:SF63">
    <property type="entry name" value="AMINO ACID TRANSPORTER"/>
    <property type="match status" value="1"/>
</dbReference>
<dbReference type="HOGENOM" id="CLU_019375_7_1_0"/>
<evidence type="ECO:0000256" key="4">
    <source>
        <dbReference type="ARBA" id="ARBA00022847"/>
    </source>
</evidence>
<proteinExistence type="predicted"/>
<evidence type="ECO:0000256" key="3">
    <source>
        <dbReference type="ARBA" id="ARBA00022692"/>
    </source>
</evidence>
<dbReference type="Proteomes" id="UP000004358">
    <property type="component" value="Unassembled WGS sequence"/>
</dbReference>
<comment type="caution">
    <text evidence="9">The sequence shown here is derived from an EMBL/GenBank/DDBJ whole genome shotgun (WGS) entry which is preliminary data.</text>
</comment>
<dbReference type="PROSITE" id="PS00714">
    <property type="entry name" value="NA_DICARBOXYL_SYMP_2"/>
    <property type="match status" value="1"/>
</dbReference>
<feature type="transmembrane region" description="Helical" evidence="8">
    <location>
        <begin position="21"/>
        <end position="41"/>
    </location>
</feature>
<dbReference type="GO" id="GO:0015175">
    <property type="term" value="F:neutral L-amino acid transmembrane transporter activity"/>
    <property type="evidence" value="ECO:0007669"/>
    <property type="project" value="TreeGrafter"/>
</dbReference>
<keyword evidence="7" id="KW-0325">Glycoprotein</keyword>
<dbReference type="Gene3D" id="1.10.3860.10">
    <property type="entry name" value="Sodium:dicarboxylate symporter"/>
    <property type="match status" value="1"/>
</dbReference>
<dbReference type="Pfam" id="PF00375">
    <property type="entry name" value="SDF"/>
    <property type="match status" value="1"/>
</dbReference>
<feature type="transmembrane region" description="Helical" evidence="8">
    <location>
        <begin position="333"/>
        <end position="358"/>
    </location>
</feature>
<dbReference type="STRING" id="314230.DSM3645_01000"/>
<evidence type="ECO:0000313" key="10">
    <source>
        <dbReference type="Proteomes" id="UP000004358"/>
    </source>
</evidence>
<dbReference type="InterPro" id="IPR018107">
    <property type="entry name" value="Na-dicarboxylate_symporter_CS"/>
</dbReference>
<dbReference type="SUPFAM" id="SSF118215">
    <property type="entry name" value="Proton glutamate symport protein"/>
    <property type="match status" value="1"/>
</dbReference>
<feature type="transmembrane region" description="Helical" evidence="8">
    <location>
        <begin position="250"/>
        <end position="276"/>
    </location>
</feature>
<feature type="transmembrane region" description="Helical" evidence="8">
    <location>
        <begin position="411"/>
        <end position="432"/>
    </location>
</feature>
<dbReference type="InterPro" id="IPR036458">
    <property type="entry name" value="Na:dicarbo_symporter_sf"/>
</dbReference>
<dbReference type="AlphaFoldDB" id="A3ZMS2"/>
<gene>
    <name evidence="9" type="ORF">DSM3645_01000</name>
</gene>
<dbReference type="PRINTS" id="PR00173">
    <property type="entry name" value="EDTRNSPORT"/>
</dbReference>
<evidence type="ECO:0000256" key="2">
    <source>
        <dbReference type="ARBA" id="ARBA00022448"/>
    </source>
</evidence>
<dbReference type="EMBL" id="AANZ01000002">
    <property type="protein sequence ID" value="EAQ82248.1"/>
    <property type="molecule type" value="Genomic_DNA"/>
</dbReference>
<evidence type="ECO:0000256" key="6">
    <source>
        <dbReference type="ARBA" id="ARBA00023136"/>
    </source>
</evidence>
<feature type="transmembrane region" description="Helical" evidence="8">
    <location>
        <begin position="467"/>
        <end position="493"/>
    </location>
</feature>
<dbReference type="GO" id="GO:0015501">
    <property type="term" value="F:glutamate:sodium symporter activity"/>
    <property type="evidence" value="ECO:0007669"/>
    <property type="project" value="TreeGrafter"/>
</dbReference>
<feature type="transmembrane region" description="Helical" evidence="8">
    <location>
        <begin position="297"/>
        <end position="318"/>
    </location>
</feature>
<dbReference type="InterPro" id="IPR050746">
    <property type="entry name" value="DAACS"/>
</dbReference>
<dbReference type="GO" id="GO:0005313">
    <property type="term" value="F:L-glutamate transmembrane transporter activity"/>
    <property type="evidence" value="ECO:0007669"/>
    <property type="project" value="TreeGrafter"/>
</dbReference>
<comment type="subcellular location">
    <subcellularLocation>
        <location evidence="1">Membrane</location>
        <topology evidence="1">Multi-pass membrane protein</topology>
    </subcellularLocation>
</comment>
<keyword evidence="3 8" id="KW-0812">Transmembrane</keyword>
<protein>
    <submittedName>
        <fullName evidence="9">Sodium/dicarboxylate symporter</fullName>
    </submittedName>
</protein>
<accession>A3ZMS2</accession>
<sequence length="520" mass="55023">MGYAMTAEEQQQPKQPSSGSFTGLILILVGIFAGALLGLFYGETMWRAAHGPTKAVETLQKTLAQKEEFSQRETDAAAATDDPQAKAKFEKEAARLAAQAVKVDARLQEVQTIADDTEKQRAAGQLYVPETIWMLTEFCGDVFLQILKLLVIPLVITSMITGITSLGDIRKVGRVGVYAITYYFITTTIAVLIGLILVLVIQPGTKSDDTFAYQSESVSAKERGTPVEKLLEVVRGKPGDPGSGMFPANIFQAATSTNVLALIVFAIIFGSALTTIGEEGEIVIRFFKAANEAVMKMVHLVMMIAPVGIFGLVASNIAKNGGAAGFGEQMQRIGWYVAAVTIGLLLHAVVLMVIVWYFGNKNPIKYALGMARALLTAVSTASSSATLPITIECVEENNGVSPKAAGFVLPLGATINMDGTALYEAIAVIFIAQSLGIQLGVGELLVIFLTASLAAVGAAGVPEAGLFTMVIVLQAVGLPTEGVGIILAIDWFLDRLRTTVNVFGDSIGAAVVDNLVVSRA</sequence>
<evidence type="ECO:0000313" key="9">
    <source>
        <dbReference type="EMBL" id="EAQ82248.1"/>
    </source>
</evidence>
<name>A3ZMS2_9BACT</name>
<evidence type="ECO:0000256" key="7">
    <source>
        <dbReference type="ARBA" id="ARBA00023180"/>
    </source>
</evidence>
<reference evidence="9 10" key="1">
    <citation type="submission" date="2006-02" db="EMBL/GenBank/DDBJ databases">
        <authorList>
            <person name="Amann R."/>
            <person name="Ferriera S."/>
            <person name="Johnson J."/>
            <person name="Kravitz S."/>
            <person name="Halpern A."/>
            <person name="Remington K."/>
            <person name="Beeson K."/>
            <person name="Tran B."/>
            <person name="Rogers Y.-H."/>
            <person name="Friedman R."/>
            <person name="Venter J.C."/>
        </authorList>
    </citation>
    <scope>NUCLEOTIDE SEQUENCE [LARGE SCALE GENOMIC DNA]</scope>
    <source>
        <strain evidence="9 10">DSM 3645</strain>
    </source>
</reference>
<evidence type="ECO:0000256" key="5">
    <source>
        <dbReference type="ARBA" id="ARBA00022989"/>
    </source>
</evidence>
<keyword evidence="2" id="KW-0813">Transport</keyword>
<feature type="transmembrane region" description="Helical" evidence="8">
    <location>
        <begin position="444"/>
        <end position="461"/>
    </location>
</feature>
<keyword evidence="5 8" id="KW-1133">Transmembrane helix</keyword>
<keyword evidence="4" id="KW-0769">Symport</keyword>
<dbReference type="GO" id="GO:0005886">
    <property type="term" value="C:plasma membrane"/>
    <property type="evidence" value="ECO:0007669"/>
    <property type="project" value="TreeGrafter"/>
</dbReference>
<evidence type="ECO:0000256" key="1">
    <source>
        <dbReference type="ARBA" id="ARBA00004141"/>
    </source>
</evidence>
<keyword evidence="6 8" id="KW-0472">Membrane</keyword>
<feature type="transmembrane region" description="Helical" evidence="8">
    <location>
        <begin position="142"/>
        <end position="163"/>
    </location>
</feature>
<evidence type="ECO:0000256" key="8">
    <source>
        <dbReference type="SAM" id="Phobius"/>
    </source>
</evidence>